<reference evidence="5 6" key="2">
    <citation type="journal article" date="2019" name="Nat. Med.">
        <title>A library of human gut bacterial isolates paired with longitudinal multiomics data enables mechanistic microbiome research.</title>
        <authorList>
            <person name="Poyet M."/>
            <person name="Groussin M."/>
            <person name="Gibbons S.M."/>
            <person name="Avila-Pacheco J."/>
            <person name="Jiang X."/>
            <person name="Kearney S.M."/>
            <person name="Perrotta A.R."/>
            <person name="Berdy B."/>
            <person name="Zhao S."/>
            <person name="Lieberman T.D."/>
            <person name="Swanson P.K."/>
            <person name="Smith M."/>
            <person name="Roesemann S."/>
            <person name="Alexander J.E."/>
            <person name="Rich S.A."/>
            <person name="Livny J."/>
            <person name="Vlamakis H."/>
            <person name="Clish C."/>
            <person name="Bullock K."/>
            <person name="Deik A."/>
            <person name="Scott J."/>
            <person name="Pierce K.A."/>
            <person name="Xavier R.J."/>
            <person name="Alm E.J."/>
        </authorList>
    </citation>
    <scope>NUCLEOTIDE SEQUENCE [LARGE SCALE GENOMIC DNA]</scope>
    <source>
        <strain evidence="3 6">BIOML-A10</strain>
        <strain evidence="2 5">BIOML-A11</strain>
    </source>
</reference>
<evidence type="ECO:0000313" key="4">
    <source>
        <dbReference type="Proteomes" id="UP000095332"/>
    </source>
</evidence>
<dbReference type="Proteomes" id="UP000450599">
    <property type="component" value="Unassembled WGS sequence"/>
</dbReference>
<dbReference type="EMBL" id="CZBM01000004">
    <property type="protein sequence ID" value="CUQ05572.1"/>
    <property type="molecule type" value="Genomic_DNA"/>
</dbReference>
<accession>A0A174T724</accession>
<evidence type="ECO:0000313" key="3">
    <source>
        <dbReference type="EMBL" id="MRZ06023.1"/>
    </source>
</evidence>
<name>A0A174T724_PARDI</name>
<evidence type="ECO:0000313" key="6">
    <source>
        <dbReference type="Proteomes" id="UP000471216"/>
    </source>
</evidence>
<dbReference type="Gene3D" id="3.90.550.10">
    <property type="entry name" value="Spore Coat Polysaccharide Biosynthesis Protein SpsA, Chain A"/>
    <property type="match status" value="1"/>
</dbReference>
<proteinExistence type="predicted"/>
<dbReference type="RefSeq" id="WP_057328138.1">
    <property type="nucleotide sequence ID" value="NZ_CP132899.1"/>
</dbReference>
<dbReference type="EMBL" id="WKMW01000009">
    <property type="protein sequence ID" value="MRY84687.1"/>
    <property type="molecule type" value="Genomic_DNA"/>
</dbReference>
<dbReference type="InterPro" id="IPR029044">
    <property type="entry name" value="Nucleotide-diphossugar_trans"/>
</dbReference>
<evidence type="ECO:0000313" key="1">
    <source>
        <dbReference type="EMBL" id="CUQ05572.1"/>
    </source>
</evidence>
<dbReference type="SUPFAM" id="SSF53448">
    <property type="entry name" value="Nucleotide-diphospho-sugar transferases"/>
    <property type="match status" value="1"/>
</dbReference>
<dbReference type="Proteomes" id="UP000095332">
    <property type="component" value="Unassembled WGS sequence"/>
</dbReference>
<protein>
    <recommendedName>
        <fullName evidence="7">Galactosyltransferase C-terminal domain-containing protein</fullName>
    </recommendedName>
</protein>
<dbReference type="EMBL" id="WKMX01000006">
    <property type="protein sequence ID" value="MRZ06023.1"/>
    <property type="molecule type" value="Genomic_DNA"/>
</dbReference>
<dbReference type="Proteomes" id="UP000471216">
    <property type="component" value="Unassembled WGS sequence"/>
</dbReference>
<evidence type="ECO:0000313" key="2">
    <source>
        <dbReference type="EMBL" id="MRY84687.1"/>
    </source>
</evidence>
<evidence type="ECO:0008006" key="7">
    <source>
        <dbReference type="Google" id="ProtNLM"/>
    </source>
</evidence>
<organism evidence="1 4">
    <name type="scientific">Parabacteroides distasonis</name>
    <dbReference type="NCBI Taxonomy" id="823"/>
    <lineage>
        <taxon>Bacteria</taxon>
        <taxon>Pseudomonadati</taxon>
        <taxon>Bacteroidota</taxon>
        <taxon>Bacteroidia</taxon>
        <taxon>Bacteroidales</taxon>
        <taxon>Tannerellaceae</taxon>
        <taxon>Parabacteroides</taxon>
    </lineage>
</organism>
<sequence>MKRNFLDVTFLIPVRIDSLIRLENLLLTVRFIKRQFETHIMVLEAAPYPNGIIQFLLGEDIDYMFVQTDDPIYHKTKYLNLLIKKATTNIVSIWDADIIIPYEQMVMAVESIRINDYDVAYPYDGEFLDTSFILRKHYFINHDIDFLLANKGKMKLLYTFEGIIGAVGGAVFVKREKYVFSGMENEDFYGWGLEDGERHYRWLGFGFRIYRSSGCLFHLSHPRDINGSFYSETQKMKAYHSLNEVMNYTKEELIEKFSIQL</sequence>
<evidence type="ECO:0000313" key="5">
    <source>
        <dbReference type="Proteomes" id="UP000450599"/>
    </source>
</evidence>
<dbReference type="AlphaFoldDB" id="A0A174T724"/>
<reference evidence="1 4" key="1">
    <citation type="submission" date="2015-09" db="EMBL/GenBank/DDBJ databases">
        <authorList>
            <consortium name="Pathogen Informatics"/>
        </authorList>
    </citation>
    <scope>NUCLEOTIDE SEQUENCE [LARGE SCALE GENOMIC DNA]</scope>
    <source>
        <strain evidence="1 4">2789STDY5834948</strain>
    </source>
</reference>
<gene>
    <name evidence="1" type="ORF">ERS852560_01297</name>
    <name evidence="3" type="ORF">GKD54_07290</name>
    <name evidence="2" type="ORF">GKD58_10540</name>
</gene>